<comment type="caution">
    <text evidence="9">The sequence shown here is derived from an EMBL/GenBank/DDBJ whole genome shotgun (WGS) entry which is preliminary data.</text>
</comment>
<keyword evidence="7" id="KW-0645">Protease</keyword>
<dbReference type="InterPro" id="IPR019757">
    <property type="entry name" value="Pept_S26A_signal_pept_1_Lys-AS"/>
</dbReference>
<dbReference type="eggNOG" id="COG0681">
    <property type="taxonomic scope" value="Bacteria"/>
</dbReference>
<evidence type="ECO:0000313" key="9">
    <source>
        <dbReference type="EMBL" id="EMZ22651.1"/>
    </source>
</evidence>
<dbReference type="GO" id="GO:0009003">
    <property type="term" value="F:signal peptidase activity"/>
    <property type="evidence" value="ECO:0007669"/>
    <property type="project" value="UniProtKB-EC"/>
</dbReference>
<protein>
    <recommendedName>
        <fullName evidence="4 7">Signal peptidase I</fullName>
        <ecNumber evidence="4 7">3.4.21.89</ecNumber>
    </recommendedName>
</protein>
<evidence type="ECO:0000256" key="6">
    <source>
        <dbReference type="PIRSR" id="PIRSR600223-1"/>
    </source>
</evidence>
<dbReference type="STRING" id="1235802.C823_03892"/>
<dbReference type="GO" id="GO:0006465">
    <property type="term" value="P:signal peptide processing"/>
    <property type="evidence" value="ECO:0007669"/>
    <property type="project" value="InterPro"/>
</dbReference>
<dbReference type="EMBL" id="AQFT01000119">
    <property type="protein sequence ID" value="EMZ22651.1"/>
    <property type="molecule type" value="Genomic_DNA"/>
</dbReference>
<evidence type="ECO:0000259" key="8">
    <source>
        <dbReference type="Pfam" id="PF10502"/>
    </source>
</evidence>
<comment type="subcellular location">
    <subcellularLocation>
        <location evidence="2">Cell membrane</location>
        <topology evidence="2">Single-pass type II membrane protein</topology>
    </subcellularLocation>
    <subcellularLocation>
        <location evidence="7">Membrane</location>
        <topology evidence="7">Single-pass type II membrane protein</topology>
    </subcellularLocation>
</comment>
<gene>
    <name evidence="9" type="ORF">C823_03892</name>
</gene>
<dbReference type="PROSITE" id="PS00761">
    <property type="entry name" value="SPASE_I_3"/>
    <property type="match status" value="1"/>
</dbReference>
<dbReference type="PANTHER" id="PTHR43390">
    <property type="entry name" value="SIGNAL PEPTIDASE I"/>
    <property type="match status" value="1"/>
</dbReference>
<dbReference type="EC" id="3.4.21.89" evidence="4 7"/>
<dbReference type="GO" id="GO:0004252">
    <property type="term" value="F:serine-type endopeptidase activity"/>
    <property type="evidence" value="ECO:0007669"/>
    <property type="project" value="InterPro"/>
</dbReference>
<evidence type="ECO:0000256" key="3">
    <source>
        <dbReference type="ARBA" id="ARBA00009370"/>
    </source>
</evidence>
<evidence type="ECO:0000256" key="2">
    <source>
        <dbReference type="ARBA" id="ARBA00004401"/>
    </source>
</evidence>
<feature type="active site" evidence="6">
    <location>
        <position position="82"/>
    </location>
</feature>
<dbReference type="PROSITE" id="PS51257">
    <property type="entry name" value="PROKAR_LIPOPROTEIN"/>
    <property type="match status" value="1"/>
</dbReference>
<dbReference type="Gene3D" id="2.10.109.10">
    <property type="entry name" value="Umud Fragment, subunit A"/>
    <property type="match status" value="1"/>
</dbReference>
<reference evidence="9 10" key="1">
    <citation type="journal article" date="2014" name="Genome Announc.">
        <title>Draft genome sequences of the altered schaedler flora, a defined bacterial community from gnotobiotic mice.</title>
        <authorList>
            <person name="Wannemuehler M.J."/>
            <person name="Overstreet A.M."/>
            <person name="Ward D.V."/>
            <person name="Phillips G.J."/>
        </authorList>
    </citation>
    <scope>NUCLEOTIDE SEQUENCE [LARGE SCALE GENOMIC DNA]</scope>
    <source>
        <strain evidence="9 10">ASF492</strain>
    </source>
</reference>
<keyword evidence="5 7" id="KW-0378">Hydrolase</keyword>
<feature type="active site" evidence="6">
    <location>
        <position position="39"/>
    </location>
</feature>
<dbReference type="InterPro" id="IPR019533">
    <property type="entry name" value="Peptidase_S26"/>
</dbReference>
<keyword evidence="7" id="KW-0472">Membrane</keyword>
<dbReference type="NCBIfam" id="TIGR02227">
    <property type="entry name" value="sigpep_I_bact"/>
    <property type="match status" value="1"/>
</dbReference>
<accession>N2A368</accession>
<dbReference type="InterPro" id="IPR000223">
    <property type="entry name" value="Pept_S26A_signal_pept_1"/>
</dbReference>
<feature type="transmembrane region" description="Helical" evidence="7">
    <location>
        <begin position="12"/>
        <end position="30"/>
    </location>
</feature>
<dbReference type="PROSITE" id="PS00760">
    <property type="entry name" value="SPASE_I_2"/>
    <property type="match status" value="1"/>
</dbReference>
<dbReference type="SUPFAM" id="SSF51306">
    <property type="entry name" value="LexA/Signal peptidase"/>
    <property type="match status" value="1"/>
</dbReference>
<name>N2A368_9FIRM</name>
<keyword evidence="10" id="KW-1185">Reference proteome</keyword>
<dbReference type="OrthoDB" id="9802919at2"/>
<dbReference type="Proteomes" id="UP000012589">
    <property type="component" value="Unassembled WGS sequence"/>
</dbReference>
<evidence type="ECO:0000256" key="1">
    <source>
        <dbReference type="ARBA" id="ARBA00000677"/>
    </source>
</evidence>
<comment type="similarity">
    <text evidence="3 7">Belongs to the peptidase S26 family.</text>
</comment>
<evidence type="ECO:0000256" key="5">
    <source>
        <dbReference type="ARBA" id="ARBA00022801"/>
    </source>
</evidence>
<dbReference type="PRINTS" id="PR00727">
    <property type="entry name" value="LEADERPTASE"/>
</dbReference>
<evidence type="ECO:0000313" key="10">
    <source>
        <dbReference type="Proteomes" id="UP000012589"/>
    </source>
</evidence>
<keyword evidence="7" id="KW-1133">Transmembrane helix</keyword>
<dbReference type="CDD" id="cd06530">
    <property type="entry name" value="S26_SPase_I"/>
    <property type="match status" value="1"/>
</dbReference>
<comment type="catalytic activity">
    <reaction evidence="1 7">
        <text>Cleavage of hydrophobic, N-terminal signal or leader sequences from secreted and periplasmic proteins.</text>
        <dbReference type="EC" id="3.4.21.89"/>
    </reaction>
</comment>
<dbReference type="HOGENOM" id="CLU_028723_5_1_9"/>
<sequence>MKAIFKQVVSLCFYLAIVAGCTYVLVNYAVQRTEIEGNSMQTTLADGDQVLVDKLTYRFKEPQRYDMIAFPYRYEQDTFYVKRIIGLPGEKIRIDAQGTIFINDEALEEHFGTEPISQPGFASVPRILEEDEYFVLGDNRNDSIDSRFAAVGYVRRQEIIGKVIFRVYPFSSMGFVGAAEKNKKEKGTKDE</sequence>
<dbReference type="PATRIC" id="fig|1235802.3.peg.4113"/>
<evidence type="ECO:0000256" key="4">
    <source>
        <dbReference type="ARBA" id="ARBA00013208"/>
    </source>
</evidence>
<dbReference type="InterPro" id="IPR019758">
    <property type="entry name" value="Pept_S26A_signal_pept_1_CS"/>
</dbReference>
<evidence type="ECO:0000256" key="7">
    <source>
        <dbReference type="RuleBase" id="RU362042"/>
    </source>
</evidence>
<dbReference type="Pfam" id="PF10502">
    <property type="entry name" value="Peptidase_S26"/>
    <property type="match status" value="1"/>
</dbReference>
<proteinExistence type="inferred from homology"/>
<dbReference type="PANTHER" id="PTHR43390:SF1">
    <property type="entry name" value="CHLOROPLAST PROCESSING PEPTIDASE"/>
    <property type="match status" value="1"/>
</dbReference>
<feature type="domain" description="Peptidase S26" evidence="8">
    <location>
        <begin position="12"/>
        <end position="168"/>
    </location>
</feature>
<dbReference type="GO" id="GO:0005886">
    <property type="term" value="C:plasma membrane"/>
    <property type="evidence" value="ECO:0007669"/>
    <property type="project" value="UniProtKB-SubCell"/>
</dbReference>
<keyword evidence="7" id="KW-0812">Transmembrane</keyword>
<dbReference type="AlphaFoldDB" id="N2A368"/>
<dbReference type="InterPro" id="IPR036286">
    <property type="entry name" value="LexA/Signal_pep-like_sf"/>
</dbReference>
<organism evidence="9 10">
    <name type="scientific">Eubacterium plexicaudatum ASF492</name>
    <dbReference type="NCBI Taxonomy" id="1235802"/>
    <lineage>
        <taxon>Bacteria</taxon>
        <taxon>Bacillati</taxon>
        <taxon>Bacillota</taxon>
        <taxon>Clostridia</taxon>
        <taxon>Eubacteriales</taxon>
        <taxon>Eubacteriaceae</taxon>
        <taxon>Eubacterium</taxon>
    </lineage>
</organism>